<dbReference type="InterPro" id="IPR000299">
    <property type="entry name" value="FERM_domain"/>
</dbReference>
<feature type="non-terminal residue" evidence="2">
    <location>
        <position position="31"/>
    </location>
</feature>
<comment type="caution">
    <text evidence="2">The sequence shown here is derived from an EMBL/GenBank/DDBJ whole genome shotgun (WGS) entry which is preliminary data.</text>
</comment>
<dbReference type="EMBL" id="BARV01009262">
    <property type="protein sequence ID" value="GAI14311.1"/>
    <property type="molecule type" value="Genomic_DNA"/>
</dbReference>
<organism evidence="2">
    <name type="scientific">marine sediment metagenome</name>
    <dbReference type="NCBI Taxonomy" id="412755"/>
    <lineage>
        <taxon>unclassified sequences</taxon>
        <taxon>metagenomes</taxon>
        <taxon>ecological metagenomes</taxon>
    </lineage>
</organism>
<feature type="domain" description="FERM" evidence="1">
    <location>
        <begin position="1"/>
        <end position="31"/>
    </location>
</feature>
<name>X1M889_9ZZZZ</name>
<proteinExistence type="predicted"/>
<evidence type="ECO:0000313" key="2">
    <source>
        <dbReference type="EMBL" id="GAI14311.1"/>
    </source>
</evidence>
<sequence>MKVDPESAKQGIKEKIASKLGMSLDEAAFGI</sequence>
<gene>
    <name evidence="2" type="ORF">S06H3_18342</name>
</gene>
<reference evidence="2" key="1">
    <citation type="journal article" date="2014" name="Front. Microbiol.">
        <title>High frequency of phylogenetically diverse reductive dehalogenase-homologous genes in deep subseafloor sedimentary metagenomes.</title>
        <authorList>
            <person name="Kawai M."/>
            <person name="Futagami T."/>
            <person name="Toyoda A."/>
            <person name="Takaki Y."/>
            <person name="Nishi S."/>
            <person name="Hori S."/>
            <person name="Arai W."/>
            <person name="Tsubouchi T."/>
            <person name="Morono Y."/>
            <person name="Uchiyama I."/>
            <person name="Ito T."/>
            <person name="Fujiyama A."/>
            <person name="Inagaki F."/>
            <person name="Takami H."/>
        </authorList>
    </citation>
    <scope>NUCLEOTIDE SEQUENCE</scope>
    <source>
        <strain evidence="2">Expedition CK06-06</strain>
    </source>
</reference>
<accession>X1M889</accession>
<dbReference type="AlphaFoldDB" id="X1M889"/>
<dbReference type="PROSITE" id="PS50057">
    <property type="entry name" value="FERM_3"/>
    <property type="match status" value="1"/>
</dbReference>
<protein>
    <recommendedName>
        <fullName evidence="1">FERM domain-containing protein</fullName>
    </recommendedName>
</protein>
<evidence type="ECO:0000259" key="1">
    <source>
        <dbReference type="PROSITE" id="PS50057"/>
    </source>
</evidence>